<dbReference type="InterPro" id="IPR013128">
    <property type="entry name" value="Peptidase_C1A"/>
</dbReference>
<dbReference type="SMART" id="SM00645">
    <property type="entry name" value="Pept_C1"/>
    <property type="match status" value="1"/>
</dbReference>
<keyword evidence="4" id="KW-0378">Hydrolase</keyword>
<dbReference type="Pfam" id="PF08127">
    <property type="entry name" value="Propeptide_C1"/>
    <property type="match status" value="1"/>
</dbReference>
<organism evidence="10">
    <name type="scientific">Platymeris rhadamanthus</name>
    <name type="common">Red spot assassin bug</name>
    <dbReference type="NCBI Taxonomy" id="1134088"/>
    <lineage>
        <taxon>Eukaryota</taxon>
        <taxon>Metazoa</taxon>
        <taxon>Ecdysozoa</taxon>
        <taxon>Arthropoda</taxon>
        <taxon>Hexapoda</taxon>
        <taxon>Insecta</taxon>
        <taxon>Pterygota</taxon>
        <taxon>Neoptera</taxon>
        <taxon>Paraneoptera</taxon>
        <taxon>Hemiptera</taxon>
        <taxon>Heteroptera</taxon>
        <taxon>Panheteroptera</taxon>
        <taxon>Cimicomorpha</taxon>
        <taxon>Reduviidae</taxon>
        <taxon>Platymeris</taxon>
    </lineage>
</organism>
<comment type="similarity">
    <text evidence="1">Belongs to the peptidase C1 family.</text>
</comment>
<evidence type="ECO:0000313" key="10">
    <source>
        <dbReference type="EMBL" id="QHB21493.1"/>
    </source>
</evidence>
<feature type="domain" description="Peptidase C1A papain C-terminal" evidence="9">
    <location>
        <begin position="79"/>
        <end position="333"/>
    </location>
</feature>
<dbReference type="PANTHER" id="PTHR12411">
    <property type="entry name" value="CYSTEINE PROTEASE FAMILY C1-RELATED"/>
    <property type="match status" value="1"/>
</dbReference>
<dbReference type="InterPro" id="IPR012599">
    <property type="entry name" value="Propeptide_C1A"/>
</dbReference>
<feature type="chain" id="PRO_5025563190" evidence="8">
    <location>
        <begin position="23"/>
        <end position="337"/>
    </location>
</feature>
<dbReference type="CDD" id="cd02620">
    <property type="entry name" value="Peptidase_C1A_CathepsinB"/>
    <property type="match status" value="1"/>
</dbReference>
<protein>
    <submittedName>
        <fullName evidence="10">Venom C1A protease 1</fullName>
    </submittedName>
</protein>
<dbReference type="FunFam" id="3.90.70.10:FF:000031">
    <property type="entry name" value="Cathepsin B"/>
    <property type="match status" value="1"/>
</dbReference>
<evidence type="ECO:0000256" key="1">
    <source>
        <dbReference type="ARBA" id="ARBA00008455"/>
    </source>
</evidence>
<accession>A0A6B9L8R9</accession>
<dbReference type="PROSITE" id="PS00139">
    <property type="entry name" value="THIOL_PROTEASE_CYS"/>
    <property type="match status" value="1"/>
</dbReference>
<keyword evidence="2 10" id="KW-0645">Protease</keyword>
<dbReference type="InterPro" id="IPR038765">
    <property type="entry name" value="Papain-like_cys_pep_sf"/>
</dbReference>
<dbReference type="InterPro" id="IPR000668">
    <property type="entry name" value="Peptidase_C1A_C"/>
</dbReference>
<dbReference type="EMBL" id="MN208304">
    <property type="protein sequence ID" value="QHB21493.1"/>
    <property type="molecule type" value="mRNA"/>
</dbReference>
<dbReference type="Gene3D" id="3.90.70.10">
    <property type="entry name" value="Cysteine proteinases"/>
    <property type="match status" value="1"/>
</dbReference>
<proteinExistence type="evidence at transcript level"/>
<name>A0A6B9L8R9_PLARH</name>
<evidence type="ECO:0000256" key="6">
    <source>
        <dbReference type="ARBA" id="ARBA00023145"/>
    </source>
</evidence>
<dbReference type="PRINTS" id="PR00705">
    <property type="entry name" value="PAPAIN"/>
</dbReference>
<keyword evidence="3 8" id="KW-0732">Signal</keyword>
<evidence type="ECO:0000256" key="7">
    <source>
        <dbReference type="ARBA" id="ARBA00023157"/>
    </source>
</evidence>
<dbReference type="AlphaFoldDB" id="A0A6B9L8R9"/>
<reference evidence="10" key="1">
    <citation type="journal article" date="2019" name="Toxins">
        <title>Missiles of mass disruption: composition and glandular origin of venom used as a projectile defensive weapon by the assassin bug Platymeris rhadamanthus.</title>
        <authorList>
            <person name="Walker A.A."/>
            <person name="Robinson S.D."/>
            <person name="Undheim E.A.B."/>
            <person name="Jin J."/>
            <person name="Han X."/>
            <person name="Fry B.G."/>
            <person name="Vetter I."/>
            <person name="King G.F."/>
        </authorList>
    </citation>
    <scope>NUCLEOTIDE SEQUENCE</scope>
    <source>
        <tissue evidence="10">Venom glands</tissue>
    </source>
</reference>
<evidence type="ECO:0000256" key="5">
    <source>
        <dbReference type="ARBA" id="ARBA00022807"/>
    </source>
</evidence>
<feature type="signal peptide" evidence="8">
    <location>
        <begin position="1"/>
        <end position="22"/>
    </location>
</feature>
<dbReference type="SUPFAM" id="SSF54001">
    <property type="entry name" value="Cysteine proteinases"/>
    <property type="match status" value="1"/>
</dbReference>
<evidence type="ECO:0000256" key="4">
    <source>
        <dbReference type="ARBA" id="ARBA00022801"/>
    </source>
</evidence>
<dbReference type="InterPro" id="IPR000169">
    <property type="entry name" value="Pept_cys_AS"/>
</dbReference>
<dbReference type="GO" id="GO:0004197">
    <property type="term" value="F:cysteine-type endopeptidase activity"/>
    <property type="evidence" value="ECO:0007669"/>
    <property type="project" value="InterPro"/>
</dbReference>
<evidence type="ECO:0000256" key="2">
    <source>
        <dbReference type="ARBA" id="ARBA00022670"/>
    </source>
</evidence>
<sequence length="337" mass="37554">MMIKYSILVALLAIITMLPSEARVPVRDIIDKINRMDTTWKAGKNFEKAGYVRRLLAHSRPRPRTSLPIMARLDTEMVIPDTFDSRIQWPDCPTISHIQDQGACGACWAVAGAATFSDRVCVASGGIHKLHLSAHHLLTCCGVKMCGTIACDGGDDYRAWVFFRKYGVTTGGDYNTTEGCQPYTVAPCEHHTGGTRPDCYKMPEPVIEKCSAECTNKNYGKSMQEDLFKVSRAYKVMSDINEIKKEILKHGPVQAGFTVYEDFQVYKAGVYRHTVGNKVGEHSVRILGWGWEGRQQYWLVANSWNTNWGENGTVRVAMGVNECGIEEAVHAGIPIIE</sequence>
<evidence type="ECO:0000256" key="8">
    <source>
        <dbReference type="SAM" id="SignalP"/>
    </source>
</evidence>
<evidence type="ECO:0000256" key="3">
    <source>
        <dbReference type="ARBA" id="ARBA00022729"/>
    </source>
</evidence>
<dbReference type="Pfam" id="PF00112">
    <property type="entry name" value="Peptidase_C1"/>
    <property type="match status" value="1"/>
</dbReference>
<evidence type="ECO:0000259" key="9">
    <source>
        <dbReference type="SMART" id="SM00645"/>
    </source>
</evidence>
<dbReference type="GO" id="GO:0006508">
    <property type="term" value="P:proteolysis"/>
    <property type="evidence" value="ECO:0007669"/>
    <property type="project" value="UniProtKB-KW"/>
</dbReference>
<keyword evidence="5" id="KW-0788">Thiol protease</keyword>
<keyword evidence="6" id="KW-0865">Zymogen</keyword>
<keyword evidence="7" id="KW-1015">Disulfide bond</keyword>